<dbReference type="AlphaFoldDB" id="A0A182TWS2"/>
<name>A0A182TWS2_9DIPT</name>
<reference evidence="7" key="2">
    <citation type="submission" date="2020-05" db="UniProtKB">
        <authorList>
            <consortium name="EnsemblMetazoa"/>
        </authorList>
    </citation>
    <scope>IDENTIFICATION</scope>
    <source>
        <strain evidence="7">CM1001059</strain>
    </source>
</reference>
<reference evidence="8" key="1">
    <citation type="submission" date="2014-01" db="EMBL/GenBank/DDBJ databases">
        <title>The Genome Sequence of Anopheles melas CM1001059_A (V2).</title>
        <authorList>
            <consortium name="The Broad Institute Genomics Platform"/>
            <person name="Neafsey D.E."/>
            <person name="Besansky N."/>
            <person name="Howell P."/>
            <person name="Walton C."/>
            <person name="Young S.K."/>
            <person name="Zeng Q."/>
            <person name="Gargeya S."/>
            <person name="Fitzgerald M."/>
            <person name="Haas B."/>
            <person name="Abouelleil A."/>
            <person name="Allen A.W."/>
            <person name="Alvarado L."/>
            <person name="Arachchi H.M."/>
            <person name="Berlin A.M."/>
            <person name="Chapman S.B."/>
            <person name="Gainer-Dewar J."/>
            <person name="Goldberg J."/>
            <person name="Griggs A."/>
            <person name="Gujja S."/>
            <person name="Hansen M."/>
            <person name="Howarth C."/>
            <person name="Imamovic A."/>
            <person name="Ireland A."/>
            <person name="Larimer J."/>
            <person name="McCowan C."/>
            <person name="Murphy C."/>
            <person name="Pearson M."/>
            <person name="Poon T.W."/>
            <person name="Priest M."/>
            <person name="Roberts A."/>
            <person name="Saif S."/>
            <person name="Shea T."/>
            <person name="Sisk P."/>
            <person name="Sykes S."/>
            <person name="Wortman J."/>
            <person name="Nusbaum C."/>
            <person name="Birren B."/>
        </authorList>
    </citation>
    <scope>NUCLEOTIDE SEQUENCE [LARGE SCALE GENOMIC DNA]</scope>
    <source>
        <strain evidence="8">CM1001059</strain>
    </source>
</reference>
<dbReference type="Pfam" id="PF01018">
    <property type="entry name" value="GTP1_OBG"/>
    <property type="match status" value="1"/>
</dbReference>
<evidence type="ECO:0000256" key="2">
    <source>
        <dbReference type="ARBA" id="ARBA00022517"/>
    </source>
</evidence>
<keyword evidence="8" id="KW-1185">Reference proteome</keyword>
<evidence type="ECO:0000313" key="8">
    <source>
        <dbReference type="Proteomes" id="UP000075902"/>
    </source>
</evidence>
<dbReference type="InterPro" id="IPR006169">
    <property type="entry name" value="GTP1_OBG_dom"/>
</dbReference>
<dbReference type="EnsemblMetazoa" id="AMEC009711-RA">
    <property type="protein sequence ID" value="AMEC009711-PA"/>
    <property type="gene ID" value="AMEC009711"/>
</dbReference>
<dbReference type="GO" id="GO:0005525">
    <property type="term" value="F:GTP binding"/>
    <property type="evidence" value="ECO:0007669"/>
    <property type="project" value="UniProtKB-KW"/>
</dbReference>
<dbReference type="PANTHER" id="PTHR11702:SF31">
    <property type="entry name" value="MITOCHONDRIAL RIBOSOME-ASSOCIATED GTPASE 2"/>
    <property type="match status" value="1"/>
</dbReference>
<evidence type="ECO:0000256" key="1">
    <source>
        <dbReference type="ARBA" id="ARBA00007699"/>
    </source>
</evidence>
<accession>A0A182TWS2</accession>
<evidence type="ECO:0008006" key="9">
    <source>
        <dbReference type="Google" id="ProtNLM"/>
    </source>
</evidence>
<feature type="domain" description="OBG-type G" evidence="5">
    <location>
        <begin position="220"/>
        <end position="385"/>
    </location>
</feature>
<dbReference type="InterPro" id="IPR006073">
    <property type="entry name" value="GTP-bd"/>
</dbReference>
<dbReference type="NCBIfam" id="NF008956">
    <property type="entry name" value="PRK12299.1"/>
    <property type="match status" value="1"/>
</dbReference>
<dbReference type="InterPro" id="IPR045086">
    <property type="entry name" value="OBG_GTPase"/>
</dbReference>
<dbReference type="PIRSF" id="PIRSF002401">
    <property type="entry name" value="GTP_bd_Obg/CgtA"/>
    <property type="match status" value="1"/>
</dbReference>
<dbReference type="Gene3D" id="3.40.50.300">
    <property type="entry name" value="P-loop containing nucleotide triphosphate hydrolases"/>
    <property type="match status" value="1"/>
</dbReference>
<dbReference type="GO" id="GO:0042254">
    <property type="term" value="P:ribosome biogenesis"/>
    <property type="evidence" value="ECO:0007669"/>
    <property type="project" value="UniProtKB-UniRule"/>
</dbReference>
<dbReference type="GO" id="GO:0003924">
    <property type="term" value="F:GTPase activity"/>
    <property type="evidence" value="ECO:0007669"/>
    <property type="project" value="InterPro"/>
</dbReference>
<organism evidence="7 8">
    <name type="scientific">Anopheles melas</name>
    <dbReference type="NCBI Taxonomy" id="34690"/>
    <lineage>
        <taxon>Eukaryota</taxon>
        <taxon>Metazoa</taxon>
        <taxon>Ecdysozoa</taxon>
        <taxon>Arthropoda</taxon>
        <taxon>Hexapoda</taxon>
        <taxon>Insecta</taxon>
        <taxon>Pterygota</taxon>
        <taxon>Neoptera</taxon>
        <taxon>Endopterygota</taxon>
        <taxon>Diptera</taxon>
        <taxon>Nematocera</taxon>
        <taxon>Culicoidea</taxon>
        <taxon>Culicidae</taxon>
        <taxon>Anophelinae</taxon>
        <taxon>Anopheles</taxon>
    </lineage>
</organism>
<dbReference type="PROSITE" id="PS51710">
    <property type="entry name" value="G_OBG"/>
    <property type="match status" value="1"/>
</dbReference>
<evidence type="ECO:0000256" key="4">
    <source>
        <dbReference type="ARBA" id="ARBA00023134"/>
    </source>
</evidence>
<evidence type="ECO:0000259" key="5">
    <source>
        <dbReference type="PROSITE" id="PS51710"/>
    </source>
</evidence>
<dbReference type="NCBIfam" id="TIGR02729">
    <property type="entry name" value="Obg_CgtA"/>
    <property type="match status" value="1"/>
</dbReference>
<evidence type="ECO:0000256" key="3">
    <source>
        <dbReference type="ARBA" id="ARBA00022741"/>
    </source>
</evidence>
<keyword evidence="4" id="KW-0342">GTP-binding</keyword>
<dbReference type="Gene3D" id="2.70.210.12">
    <property type="entry name" value="GTP1/OBG domain"/>
    <property type="match status" value="1"/>
</dbReference>
<dbReference type="NCBIfam" id="TIGR00231">
    <property type="entry name" value="small_GTP"/>
    <property type="match status" value="1"/>
</dbReference>
<dbReference type="InterPro" id="IPR005225">
    <property type="entry name" value="Small_GTP-bd"/>
</dbReference>
<dbReference type="STRING" id="34690.A0A182TWS2"/>
<dbReference type="PROSITE" id="PS51883">
    <property type="entry name" value="OBG"/>
    <property type="match status" value="1"/>
</dbReference>
<dbReference type="SUPFAM" id="SSF52540">
    <property type="entry name" value="P-loop containing nucleoside triphosphate hydrolases"/>
    <property type="match status" value="1"/>
</dbReference>
<evidence type="ECO:0000259" key="6">
    <source>
        <dbReference type="PROSITE" id="PS51883"/>
    </source>
</evidence>
<keyword evidence="3" id="KW-0547">Nucleotide-binding</keyword>
<sequence length="406" mass="44334">MSHDRPSFHSANQLSLFKPHNKPATQVIAPARRVLLQDVARYSNQRIAVPLRSKKPKSSKTTTQYFVDCRHVRTIGGKGGDGCVSFLRLWCNENAGPDGGDGGNGGHVVLQATQDVKDLNHITSLLRADDGEKGATKDCHGKNANHSVVKVPIGTIVRNPQGKVVGDLSSEGMMFVAARGGAGGKGNHFFKSDLEQAPQVAEFGATGEETAYTLELRSMAHIGFIGLPNAGKSTLLRAISRARPKVAAYPFTTLKPHLGMVQYDDYEQIAVADLPGLIEGSHKNKGLGIQFLKHAERCNALLFVIDASADEPWVHYHTLLHELSMFSEELVTRPRFIIANKMDLPEAERNVELLAHHVDVPVIPISAKIGTNIAEMLHEIRIIYETSRTAREASEATAKKQEEGPR</sequence>
<keyword evidence="2" id="KW-0690">Ribosome biogenesis</keyword>
<dbReference type="InterPro" id="IPR031167">
    <property type="entry name" value="G_OBG"/>
</dbReference>
<comment type="similarity">
    <text evidence="1">Belongs to the TRAFAC class OBG-HflX-like GTPase superfamily. OBG GTPase family.</text>
</comment>
<evidence type="ECO:0000313" key="7">
    <source>
        <dbReference type="EnsemblMetazoa" id="AMEC009711-PA"/>
    </source>
</evidence>
<dbReference type="Proteomes" id="UP000075902">
    <property type="component" value="Unassembled WGS sequence"/>
</dbReference>
<dbReference type="FunFam" id="2.70.210.12:FF:000001">
    <property type="entry name" value="GTPase Obg"/>
    <property type="match status" value="1"/>
</dbReference>
<dbReference type="GO" id="GO:0000287">
    <property type="term" value="F:magnesium ion binding"/>
    <property type="evidence" value="ECO:0007669"/>
    <property type="project" value="InterPro"/>
</dbReference>
<dbReference type="Pfam" id="PF01926">
    <property type="entry name" value="MMR_HSR1"/>
    <property type="match status" value="1"/>
</dbReference>
<dbReference type="HAMAP" id="MF_01454">
    <property type="entry name" value="GTPase_Obg"/>
    <property type="match status" value="1"/>
</dbReference>
<dbReference type="PRINTS" id="PR00326">
    <property type="entry name" value="GTP1OBG"/>
</dbReference>
<dbReference type="VEuPathDB" id="VectorBase:AMEC009711"/>
<dbReference type="SUPFAM" id="SSF82051">
    <property type="entry name" value="Obg GTP-binding protein N-terminal domain"/>
    <property type="match status" value="1"/>
</dbReference>
<protein>
    <recommendedName>
        <fullName evidence="9">OBG-type G domain-containing protein</fullName>
    </recommendedName>
</protein>
<dbReference type="InterPro" id="IPR014100">
    <property type="entry name" value="GTP-bd_Obg/CgtA"/>
</dbReference>
<dbReference type="PANTHER" id="PTHR11702">
    <property type="entry name" value="DEVELOPMENTALLY REGULATED GTP-BINDING PROTEIN-RELATED"/>
    <property type="match status" value="1"/>
</dbReference>
<dbReference type="InterPro" id="IPR036726">
    <property type="entry name" value="GTP1_OBG_dom_sf"/>
</dbReference>
<dbReference type="GO" id="GO:0005739">
    <property type="term" value="C:mitochondrion"/>
    <property type="evidence" value="ECO:0007669"/>
    <property type="project" value="TreeGrafter"/>
</dbReference>
<dbReference type="CDD" id="cd01898">
    <property type="entry name" value="Obg"/>
    <property type="match status" value="1"/>
</dbReference>
<feature type="domain" description="Obg" evidence="6">
    <location>
        <begin position="64"/>
        <end position="219"/>
    </location>
</feature>
<dbReference type="InterPro" id="IPR027417">
    <property type="entry name" value="P-loop_NTPase"/>
</dbReference>
<proteinExistence type="inferred from homology"/>